<keyword evidence="7 11" id="KW-0808">Transferase</keyword>
<evidence type="ECO:0000256" key="7">
    <source>
        <dbReference type="ARBA" id="ARBA00022679"/>
    </source>
</evidence>
<dbReference type="EC" id="2.4.2.9" evidence="4"/>
<name>A0A8H5ITS2_9HYPO</name>
<comment type="similarity">
    <text evidence="3">Belongs to the UPRTase family.</text>
</comment>
<evidence type="ECO:0000313" key="12">
    <source>
        <dbReference type="Proteomes" id="UP000522262"/>
    </source>
</evidence>
<keyword evidence="5" id="KW-0021">Allosteric enzyme</keyword>
<comment type="caution">
    <text evidence="11">The sequence shown here is derived from an EMBL/GenBank/DDBJ whole genome shotgun (WGS) entry which is preliminary data.</text>
</comment>
<comment type="cofactor">
    <cofactor evidence="1">
        <name>Mg(2+)</name>
        <dbReference type="ChEBI" id="CHEBI:18420"/>
    </cofactor>
</comment>
<evidence type="ECO:0000259" key="10">
    <source>
        <dbReference type="Pfam" id="PF14681"/>
    </source>
</evidence>
<dbReference type="Gene3D" id="3.40.50.2020">
    <property type="match status" value="1"/>
</dbReference>
<organism evidence="11 12">
    <name type="scientific">Fusarium mexicanum</name>
    <dbReference type="NCBI Taxonomy" id="751941"/>
    <lineage>
        <taxon>Eukaryota</taxon>
        <taxon>Fungi</taxon>
        <taxon>Dikarya</taxon>
        <taxon>Ascomycota</taxon>
        <taxon>Pezizomycotina</taxon>
        <taxon>Sordariomycetes</taxon>
        <taxon>Hypocreomycetidae</taxon>
        <taxon>Hypocreales</taxon>
        <taxon>Nectriaceae</taxon>
        <taxon>Fusarium</taxon>
        <taxon>Fusarium fujikuroi species complex</taxon>
    </lineage>
</organism>
<dbReference type="InterPro" id="IPR029057">
    <property type="entry name" value="PRTase-like"/>
</dbReference>
<dbReference type="SUPFAM" id="SSF53271">
    <property type="entry name" value="PRTase-like"/>
    <property type="match status" value="1"/>
</dbReference>
<dbReference type="GO" id="GO:0005525">
    <property type="term" value="F:GTP binding"/>
    <property type="evidence" value="ECO:0007669"/>
    <property type="project" value="UniProtKB-KW"/>
</dbReference>
<gene>
    <name evidence="11" type="ORF">FMEXI_7325</name>
</gene>
<dbReference type="NCBIfam" id="NF001097">
    <property type="entry name" value="PRK00129.1"/>
    <property type="match status" value="1"/>
</dbReference>
<proteinExistence type="inferred from homology"/>
<evidence type="ECO:0000256" key="4">
    <source>
        <dbReference type="ARBA" id="ARBA00011894"/>
    </source>
</evidence>
<evidence type="ECO:0000256" key="9">
    <source>
        <dbReference type="ARBA" id="ARBA00023134"/>
    </source>
</evidence>
<sequence>MAASIATCTNDAFPALLNELRDQSLRPKQVRQLVTRLTTLVAKEAVASHAAGDKVAIIVVLRSGMQMTEAFVDELPEDVDVVIYHLGLFRDKASLQPVEYYNKLPAKDTNIRHAYVLDPLLATGGTITAAIYILRDWGVENVTLVTLLASKKGIEAAAGVWPDATRFVTGAIDPEVDVKGHVKPGLGDIGDRLFGTN</sequence>
<keyword evidence="8" id="KW-0547">Nucleotide-binding</keyword>
<dbReference type="AlphaFoldDB" id="A0A8H5ITS2"/>
<dbReference type="PANTHER" id="PTHR32315">
    <property type="entry name" value="ADENINE PHOSPHORIBOSYLTRANSFERASE"/>
    <property type="match status" value="1"/>
</dbReference>
<dbReference type="InterPro" id="IPR050054">
    <property type="entry name" value="UPRTase/APRTase"/>
</dbReference>
<comment type="pathway">
    <text evidence="2">Pyrimidine metabolism; UMP biosynthesis via salvage pathway; UMP from uracil: step 1/1.</text>
</comment>
<feature type="domain" description="Phosphoribosyltransferase" evidence="10">
    <location>
        <begin position="52"/>
        <end position="196"/>
    </location>
</feature>
<keyword evidence="6 11" id="KW-0328">Glycosyltransferase</keyword>
<keyword evidence="12" id="KW-1185">Reference proteome</keyword>
<dbReference type="Pfam" id="PF14681">
    <property type="entry name" value="UPRTase"/>
    <property type="match status" value="1"/>
</dbReference>
<dbReference type="PANTHER" id="PTHR32315:SF4">
    <property type="entry name" value="URACIL PHOSPHORIBOSYLTRANSFERASE, CHLOROPLASTIC"/>
    <property type="match status" value="1"/>
</dbReference>
<evidence type="ECO:0000256" key="5">
    <source>
        <dbReference type="ARBA" id="ARBA00022533"/>
    </source>
</evidence>
<keyword evidence="9" id="KW-0342">GTP-binding</keyword>
<evidence type="ECO:0000256" key="6">
    <source>
        <dbReference type="ARBA" id="ARBA00022676"/>
    </source>
</evidence>
<evidence type="ECO:0000256" key="1">
    <source>
        <dbReference type="ARBA" id="ARBA00001946"/>
    </source>
</evidence>
<dbReference type="CDD" id="cd06223">
    <property type="entry name" value="PRTases_typeI"/>
    <property type="match status" value="1"/>
</dbReference>
<protein>
    <recommendedName>
        <fullName evidence="4">uracil phosphoribosyltransferase</fullName>
        <ecNumber evidence="4">2.4.2.9</ecNumber>
    </recommendedName>
</protein>
<reference evidence="11 12" key="1">
    <citation type="submission" date="2020-05" db="EMBL/GenBank/DDBJ databases">
        <title>Identification and distribution of gene clusters putatively required for synthesis of sphingolipid metabolism inhibitors in phylogenetically diverse species of the filamentous fungus Fusarium.</title>
        <authorList>
            <person name="Kim H.-S."/>
            <person name="Busman M."/>
            <person name="Brown D.W."/>
            <person name="Divon H."/>
            <person name="Uhlig S."/>
            <person name="Proctor R.H."/>
        </authorList>
    </citation>
    <scope>NUCLEOTIDE SEQUENCE [LARGE SCALE GENOMIC DNA]</scope>
    <source>
        <strain evidence="11 12">NRRL 53147</strain>
    </source>
</reference>
<accession>A0A8H5ITS2</accession>
<dbReference type="InterPro" id="IPR000836">
    <property type="entry name" value="PRTase_dom"/>
</dbReference>
<dbReference type="EMBL" id="JAAOAM010000163">
    <property type="protein sequence ID" value="KAF5542762.1"/>
    <property type="molecule type" value="Genomic_DNA"/>
</dbReference>
<dbReference type="GO" id="GO:0004845">
    <property type="term" value="F:uracil phosphoribosyltransferase activity"/>
    <property type="evidence" value="ECO:0007669"/>
    <property type="project" value="UniProtKB-EC"/>
</dbReference>
<evidence type="ECO:0000256" key="3">
    <source>
        <dbReference type="ARBA" id="ARBA00009516"/>
    </source>
</evidence>
<evidence type="ECO:0000313" key="11">
    <source>
        <dbReference type="EMBL" id="KAF5542762.1"/>
    </source>
</evidence>
<dbReference type="Proteomes" id="UP000522262">
    <property type="component" value="Unassembled WGS sequence"/>
</dbReference>
<evidence type="ECO:0000256" key="8">
    <source>
        <dbReference type="ARBA" id="ARBA00022741"/>
    </source>
</evidence>
<evidence type="ECO:0000256" key="2">
    <source>
        <dbReference type="ARBA" id="ARBA00005180"/>
    </source>
</evidence>